<evidence type="ECO:0000313" key="1">
    <source>
        <dbReference type="EMBL" id="KAK3068546.1"/>
    </source>
</evidence>
<proteinExistence type="predicted"/>
<keyword evidence="2" id="KW-1185">Reference proteome</keyword>
<accession>A0ACC3DFN6</accession>
<reference evidence="1" key="1">
    <citation type="submission" date="2024-09" db="EMBL/GenBank/DDBJ databases">
        <title>Black Yeasts Isolated from many extreme environments.</title>
        <authorList>
            <person name="Coleine C."/>
            <person name="Stajich J.E."/>
            <person name="Selbmann L."/>
        </authorList>
    </citation>
    <scope>NUCLEOTIDE SEQUENCE</scope>
    <source>
        <strain evidence="1">CCFEE 5737</strain>
    </source>
</reference>
<comment type="caution">
    <text evidence="1">The sequence shown here is derived from an EMBL/GenBank/DDBJ whole genome shotgun (WGS) entry which is preliminary data.</text>
</comment>
<feature type="non-terminal residue" evidence="1">
    <location>
        <position position="1"/>
    </location>
</feature>
<dbReference type="Proteomes" id="UP001186974">
    <property type="component" value="Unassembled WGS sequence"/>
</dbReference>
<gene>
    <name evidence="1" type="ORF">LTS18_000615</name>
</gene>
<feature type="non-terminal residue" evidence="1">
    <location>
        <position position="391"/>
    </location>
</feature>
<organism evidence="1 2">
    <name type="scientific">Coniosporium uncinatum</name>
    <dbReference type="NCBI Taxonomy" id="93489"/>
    <lineage>
        <taxon>Eukaryota</taxon>
        <taxon>Fungi</taxon>
        <taxon>Dikarya</taxon>
        <taxon>Ascomycota</taxon>
        <taxon>Pezizomycotina</taxon>
        <taxon>Dothideomycetes</taxon>
        <taxon>Dothideomycetes incertae sedis</taxon>
        <taxon>Coniosporium</taxon>
    </lineage>
</organism>
<protein>
    <submittedName>
        <fullName evidence="1">Uncharacterized protein</fullName>
    </submittedName>
</protein>
<evidence type="ECO:0000313" key="2">
    <source>
        <dbReference type="Proteomes" id="UP001186974"/>
    </source>
</evidence>
<dbReference type="EMBL" id="JAWDJW010005271">
    <property type="protein sequence ID" value="KAK3068546.1"/>
    <property type="molecule type" value="Genomic_DNA"/>
</dbReference>
<sequence length="391" mass="42584">EPGGLMKRLQLERWGQQFLSPGPLSSSRAAICICTRPLPPRHNRPQSTSTRTKTPSISSAVSAPSLAPSRTSSLQQTSRDTLNVPLEKLPSPPISRTYNSPRLSALHARLSLPSRLPLQTLHRCLIHPTADPDPRFNNASLSILGGELLGYYTSEHLISHYPRLPISVLFAAQAAYVGSTALGVIVKEWGVDVAAEPGGEVEPGLLQFGRVKPGTQAPTPSSTRPNDDRNWNRSMSSRIVYDDEFGELPTPSNPQPSEDLSAAPPQESYAQAATSFVRALVGALHLHAGRHAARNFHTAHFLSRHLDLAQLFDFENPTRDLSRLCAREGFEPPVARLLSETGRKSRHPVFVVGVYSGRDKLGEGTGASLNEGRVRAAAQALKGWYLYSPPE</sequence>
<name>A0ACC3DFN6_9PEZI</name>